<gene>
    <name evidence="1" type="ORF">LMG28614_06879</name>
</gene>
<proteinExistence type="predicted"/>
<reference evidence="1 2" key="1">
    <citation type="submission" date="2020-04" db="EMBL/GenBank/DDBJ databases">
        <authorList>
            <person name="De Canck E."/>
        </authorList>
    </citation>
    <scope>NUCLEOTIDE SEQUENCE [LARGE SCALE GENOMIC DNA]</scope>
    <source>
        <strain evidence="1 2">LMG 28614</strain>
    </source>
</reference>
<organism evidence="1 2">
    <name type="scientific">Paraburkholderia ultramafica</name>
    <dbReference type="NCBI Taxonomy" id="1544867"/>
    <lineage>
        <taxon>Bacteria</taxon>
        <taxon>Pseudomonadati</taxon>
        <taxon>Pseudomonadota</taxon>
        <taxon>Betaproteobacteria</taxon>
        <taxon>Burkholderiales</taxon>
        <taxon>Burkholderiaceae</taxon>
        <taxon>Paraburkholderia</taxon>
    </lineage>
</organism>
<evidence type="ECO:0000313" key="1">
    <source>
        <dbReference type="EMBL" id="CAB3808779.1"/>
    </source>
</evidence>
<name>A0A6S7DID5_9BURK</name>
<accession>A0A6S7DID5</accession>
<evidence type="ECO:0000313" key="2">
    <source>
        <dbReference type="Proteomes" id="UP000494365"/>
    </source>
</evidence>
<sequence length="55" mass="6170">MKDDSDCLPALTIQHWKRIRGEQAIIARIEPEQALLTLSVLLAEREPRGAAMVQS</sequence>
<dbReference type="RefSeq" id="WP_175153741.1">
    <property type="nucleotide sequence ID" value="NZ_CADIKK010000062.1"/>
</dbReference>
<dbReference type="EMBL" id="CADIKK010000062">
    <property type="protein sequence ID" value="CAB3808779.1"/>
    <property type="molecule type" value="Genomic_DNA"/>
</dbReference>
<dbReference type="Proteomes" id="UP000494365">
    <property type="component" value="Unassembled WGS sequence"/>
</dbReference>
<dbReference type="AlphaFoldDB" id="A0A6S7DID5"/>
<keyword evidence="2" id="KW-1185">Reference proteome</keyword>
<protein>
    <submittedName>
        <fullName evidence="1">Uncharacterized protein</fullName>
    </submittedName>
</protein>